<protein>
    <submittedName>
        <fullName evidence="1">Uncharacterized protein</fullName>
    </submittedName>
</protein>
<proteinExistence type="predicted"/>
<keyword evidence="2" id="KW-1185">Reference proteome</keyword>
<sequence length="775" mass="87608">MQMYRSKKKKRMATEADSDSFIKTQLLILILQFLEEENFHESLHLLEEESNIYFNMKYFGDTIIKGEWEKAENYLCAFTTLDDNLLSRKMIFKIRQHKYFEALCRNEVAEATAILQKELTVFLACQDENCELLSEILSSKWNDDKLSWYVNTAHARTNLQDDLKKLIEQNPIFQDKLVFPILNNSGLLSIMYLIYSSPENKTSIKEELTYLILQFLDEGNFKGTLQKLEQETMILFDVNYFGNFVTNGEWDKAEKYLSAFTKLDDRYPVQGIFEMQDGGCSEDFGRKNDLLSKYIDASSVKAYLFDGLDRLFSKYPVLLDKLKSPCMDKSRLLTIIKQTMEWWIPHYNNARTNPDNKTVCLNDVPTVPYLCHKSSVPISSSMLEQREMSIPCNNEANGSPCIRGSNGTMEVNCGIDSSVKIKEINEPSECCLLVLPDDTLVGKVAKLMYSQSGESILALAQDAKHKLWLLHDNKYSSGKALSDLQPLFRQPPDGQVMTNDVAANPENIVSCFALKGDHLLSTSGGRISIYDLKTFETINTFAVPPPVATYFIFLPRDIFAIGFDDSTILIRSSSSKKTKAKLEGHQKAITCLAFSPCLNVLVSSGSDGQLCVWEASGWEKLAIKSLLCLSTGELPDPPFVNYIEFHKDGVHLLCVHERQIDVYKAPELNHIMQSIPPESDLPITYATYSCDGQSIFASFKNGCIKVISNETFETTCRINLTAYTQPVTSCLEVYPTVLAAGPFKPNQIALGLSNGRVLLLEPLVSESEWGKDYSR</sequence>
<evidence type="ECO:0000313" key="1">
    <source>
        <dbReference type="EMBL" id="KAI4316334.1"/>
    </source>
</evidence>
<name>A0ACB9LWX6_BAUVA</name>
<gene>
    <name evidence="1" type="ORF">L6164_024322</name>
</gene>
<dbReference type="EMBL" id="CM039435">
    <property type="protein sequence ID" value="KAI4316334.1"/>
    <property type="molecule type" value="Genomic_DNA"/>
</dbReference>
<reference evidence="1 2" key="1">
    <citation type="journal article" date="2022" name="DNA Res.">
        <title>Chromosomal-level genome assembly of the orchid tree Bauhinia variegata (Leguminosae; Cercidoideae) supports the allotetraploid origin hypothesis of Bauhinia.</title>
        <authorList>
            <person name="Zhong Y."/>
            <person name="Chen Y."/>
            <person name="Zheng D."/>
            <person name="Pang J."/>
            <person name="Liu Y."/>
            <person name="Luo S."/>
            <person name="Meng S."/>
            <person name="Qian L."/>
            <person name="Wei D."/>
            <person name="Dai S."/>
            <person name="Zhou R."/>
        </authorList>
    </citation>
    <scope>NUCLEOTIDE SEQUENCE [LARGE SCALE GENOMIC DNA]</scope>
    <source>
        <strain evidence="1">BV-YZ2020</strain>
    </source>
</reference>
<organism evidence="1 2">
    <name type="scientific">Bauhinia variegata</name>
    <name type="common">Purple orchid tree</name>
    <name type="synonym">Phanera variegata</name>
    <dbReference type="NCBI Taxonomy" id="167791"/>
    <lineage>
        <taxon>Eukaryota</taxon>
        <taxon>Viridiplantae</taxon>
        <taxon>Streptophyta</taxon>
        <taxon>Embryophyta</taxon>
        <taxon>Tracheophyta</taxon>
        <taxon>Spermatophyta</taxon>
        <taxon>Magnoliopsida</taxon>
        <taxon>eudicotyledons</taxon>
        <taxon>Gunneridae</taxon>
        <taxon>Pentapetalae</taxon>
        <taxon>rosids</taxon>
        <taxon>fabids</taxon>
        <taxon>Fabales</taxon>
        <taxon>Fabaceae</taxon>
        <taxon>Cercidoideae</taxon>
        <taxon>Cercideae</taxon>
        <taxon>Bauhiniinae</taxon>
        <taxon>Bauhinia</taxon>
    </lineage>
</organism>
<evidence type="ECO:0000313" key="2">
    <source>
        <dbReference type="Proteomes" id="UP000828941"/>
    </source>
</evidence>
<comment type="caution">
    <text evidence="1">The sequence shown here is derived from an EMBL/GenBank/DDBJ whole genome shotgun (WGS) entry which is preliminary data.</text>
</comment>
<accession>A0ACB9LWX6</accession>
<dbReference type="Proteomes" id="UP000828941">
    <property type="component" value="Chromosome 10"/>
</dbReference>